<dbReference type="PROSITE" id="PS50157">
    <property type="entry name" value="ZINC_FINGER_C2H2_2"/>
    <property type="match status" value="1"/>
</dbReference>
<feature type="domain" description="C2H2-type" evidence="1">
    <location>
        <begin position="54"/>
        <end position="83"/>
    </location>
</feature>
<evidence type="ECO:0000313" key="2">
    <source>
        <dbReference type="EMBL" id="QHT25519.1"/>
    </source>
</evidence>
<dbReference type="InterPro" id="IPR036236">
    <property type="entry name" value="Znf_C2H2_sf"/>
</dbReference>
<dbReference type="SUPFAM" id="SSF57667">
    <property type="entry name" value="beta-beta-alpha zinc fingers"/>
    <property type="match status" value="1"/>
</dbReference>
<dbReference type="EMBL" id="MN739769">
    <property type="protein sequence ID" value="QHT25519.1"/>
    <property type="molecule type" value="Genomic_DNA"/>
</dbReference>
<evidence type="ECO:0000259" key="1">
    <source>
        <dbReference type="PROSITE" id="PS50157"/>
    </source>
</evidence>
<dbReference type="AlphaFoldDB" id="A0A6C0EB75"/>
<dbReference type="InterPro" id="IPR013087">
    <property type="entry name" value="Znf_C2H2_type"/>
</dbReference>
<proteinExistence type="predicted"/>
<organism evidence="2">
    <name type="scientific">viral metagenome</name>
    <dbReference type="NCBI Taxonomy" id="1070528"/>
    <lineage>
        <taxon>unclassified sequences</taxon>
        <taxon>metagenomes</taxon>
        <taxon>organismal metagenomes</taxon>
    </lineage>
</organism>
<name>A0A6C0EB75_9ZZZZ</name>
<reference evidence="2" key="1">
    <citation type="journal article" date="2020" name="Nature">
        <title>Giant virus diversity and host interactions through global metagenomics.</title>
        <authorList>
            <person name="Schulz F."/>
            <person name="Roux S."/>
            <person name="Paez-Espino D."/>
            <person name="Jungbluth S."/>
            <person name="Walsh D.A."/>
            <person name="Denef V.J."/>
            <person name="McMahon K.D."/>
            <person name="Konstantinidis K.T."/>
            <person name="Eloe-Fadrosh E.A."/>
            <person name="Kyrpides N.C."/>
            <person name="Woyke T."/>
        </authorList>
    </citation>
    <scope>NUCLEOTIDE SEQUENCE</scope>
    <source>
        <strain evidence="2">GVMAG-M-3300023179-152</strain>
    </source>
</reference>
<accession>A0A6C0EB75</accession>
<sequence length="323" mass="37961">MPKNAEIYLCESCDFKCSKKSNYTAHLKTQKHLRNNWKQMETENNATPYIEPTFTCTNCSVVYKTRSGLWKHSKSCNESNAEPVIANELTEYPVNMAYMEPSHILEFIKQNQEFKSMMIEQNNKILEQQNKIMELSSQVSVINNNNTTNNNNTMNNQFNLNVFLNETCKDAMNIKDFIENLQIQMKELENVGKNGYVIGITDIILNRLNEIDITKRPLHCTDLKRETMYFRDDNEWNKDTEEKTKLKQVIGKVASKNYRKIPEWRKQNPECNIIEDTKYEFCIQLMRNSIGDVDEKQEKMTDKIVKNIAKNVFINKNSVEMKK</sequence>
<protein>
    <recommendedName>
        <fullName evidence="1">C2H2-type domain-containing protein</fullName>
    </recommendedName>
</protein>
<dbReference type="PROSITE" id="PS00028">
    <property type="entry name" value="ZINC_FINGER_C2H2_1"/>
    <property type="match status" value="1"/>
</dbReference>
<dbReference type="Gene3D" id="3.30.160.60">
    <property type="entry name" value="Classic Zinc Finger"/>
    <property type="match status" value="1"/>
</dbReference>